<accession>A0A1Y5NWK1</accession>
<dbReference type="Pfam" id="PF26572">
    <property type="entry name" value="DUF8185"/>
    <property type="match status" value="1"/>
</dbReference>
<gene>
    <name evidence="3" type="ORF">MIPYR_10628</name>
</gene>
<feature type="domain" description="DUF8185" evidence="2">
    <location>
        <begin position="107"/>
        <end position="209"/>
    </location>
</feature>
<dbReference type="RefSeq" id="WP_295573455.1">
    <property type="nucleotide sequence ID" value="NZ_FLQR01000001.1"/>
</dbReference>
<evidence type="ECO:0000259" key="2">
    <source>
        <dbReference type="Pfam" id="PF26572"/>
    </source>
</evidence>
<proteinExistence type="predicted"/>
<feature type="domain" description="DUF8010" evidence="1">
    <location>
        <begin position="3"/>
        <end position="103"/>
    </location>
</feature>
<protein>
    <submittedName>
        <fullName evidence="3">Uncharacterized protein</fullName>
    </submittedName>
</protein>
<dbReference type="InterPro" id="IPR058498">
    <property type="entry name" value="DUF8185"/>
</dbReference>
<dbReference type="Pfam" id="PF26035">
    <property type="entry name" value="DUF8010"/>
    <property type="match status" value="1"/>
</dbReference>
<evidence type="ECO:0000259" key="1">
    <source>
        <dbReference type="Pfam" id="PF26035"/>
    </source>
</evidence>
<dbReference type="InterPro" id="IPR058323">
    <property type="entry name" value="DUF8010"/>
</dbReference>
<evidence type="ECO:0000313" key="3">
    <source>
        <dbReference type="EMBL" id="SBS70743.1"/>
    </source>
</evidence>
<dbReference type="AlphaFoldDB" id="A0A1Y5NWK1"/>
<sequence length="223" mass="23173">MSPSLRFPDPQAAADVLTFARRATRLGDGAVRLRAEGGVLAVTSAPLAPRTLLEAVPTVLGMRFLPVDPELVCDLVVDAGALSEGEEERTVRLPDSAVTAPWVGISPPRRGWAEVGTLPAALLAARAQWGIAAVAEQVPTDAGDDAVHRVRSVVWGAVDEDLGGIPLGAAFAAFALGFIVGEEDAAVRRSGPWTRVSLARGHVLVRTAGPPGLTAVRRTGASR</sequence>
<name>A0A1Y5NWK1_9MICO</name>
<reference evidence="3" key="1">
    <citation type="submission" date="2016-03" db="EMBL/GenBank/DDBJ databases">
        <authorList>
            <person name="Ploux O."/>
        </authorList>
    </citation>
    <scope>NUCLEOTIDE SEQUENCE</scope>
    <source>
        <strain evidence="3">UC1</strain>
    </source>
</reference>
<dbReference type="EMBL" id="FLQR01000001">
    <property type="protein sequence ID" value="SBS70743.1"/>
    <property type="molecule type" value="Genomic_DNA"/>
</dbReference>
<organism evidence="3">
    <name type="scientific">uncultured Microbacterium sp</name>
    <dbReference type="NCBI Taxonomy" id="191216"/>
    <lineage>
        <taxon>Bacteria</taxon>
        <taxon>Bacillati</taxon>
        <taxon>Actinomycetota</taxon>
        <taxon>Actinomycetes</taxon>
        <taxon>Micrococcales</taxon>
        <taxon>Microbacteriaceae</taxon>
        <taxon>Microbacterium</taxon>
        <taxon>environmental samples</taxon>
    </lineage>
</organism>